<dbReference type="EMBL" id="GBBK01005372">
    <property type="protein sequence ID" value="JAC19110.1"/>
    <property type="molecule type" value="mRNA"/>
</dbReference>
<keyword evidence="1" id="KW-0732">Signal</keyword>
<organism evidence="2">
    <name type="scientific">Amblyomma cajennense</name>
    <name type="common">Cayenne tick</name>
    <name type="synonym">Acarus cajennensis</name>
    <dbReference type="NCBI Taxonomy" id="34607"/>
    <lineage>
        <taxon>Eukaryota</taxon>
        <taxon>Metazoa</taxon>
        <taxon>Ecdysozoa</taxon>
        <taxon>Arthropoda</taxon>
        <taxon>Chelicerata</taxon>
        <taxon>Arachnida</taxon>
        <taxon>Acari</taxon>
        <taxon>Parasitiformes</taxon>
        <taxon>Ixodida</taxon>
        <taxon>Ixodoidea</taxon>
        <taxon>Ixodidae</taxon>
        <taxon>Amblyomminae</taxon>
        <taxon>Amblyomma</taxon>
    </lineage>
</organism>
<reference evidence="2" key="1">
    <citation type="submission" date="2014-03" db="EMBL/GenBank/DDBJ databases">
        <title>The sialotranscriptome of Amblyomma triste, Amblyomma parvum and Amblyomma cajennense ticks, uncovered by 454-based RNA-seq.</title>
        <authorList>
            <person name="Garcia G.R."/>
            <person name="Gardinassi L.G."/>
            <person name="Ribeiro J.M."/>
            <person name="Anatriello E."/>
            <person name="Ferreira B.R."/>
            <person name="Moreira H.N."/>
            <person name="Mafra C."/>
            <person name="Olegario M.M."/>
            <person name="Szabo P.J."/>
            <person name="Miranda-Santos I.K."/>
            <person name="Maruyama S.R."/>
        </authorList>
    </citation>
    <scope>NUCLEOTIDE SEQUENCE</scope>
    <source>
        <strain evidence="2">Uberlandia</strain>
        <tissue evidence="2">Salivary glands</tissue>
    </source>
</reference>
<feature type="non-terminal residue" evidence="2">
    <location>
        <position position="157"/>
    </location>
</feature>
<sequence length="157" mass="17194">MTLIWIFVLVLGAVVSAANEPIGAAPGCGDTSVTEKPKEKEYGRVTDGDSCEKRYLLYREQLFLASCMRHCPSKNTSYPIPGGNICLKFKKRASCKNVMTNHGIRATWVSVEMESAGLLVGPLYPAGFQKTDMIRANESSFHAFCACHLASKIKTTI</sequence>
<name>A0A023FCQ8_AMBCJ</name>
<evidence type="ECO:0000313" key="2">
    <source>
        <dbReference type="EMBL" id="JAC19110.1"/>
    </source>
</evidence>
<feature type="chain" id="PRO_5001516382" evidence="1">
    <location>
        <begin position="18"/>
        <end position="157"/>
    </location>
</feature>
<accession>A0A023FCQ8</accession>
<feature type="signal peptide" evidence="1">
    <location>
        <begin position="1"/>
        <end position="17"/>
    </location>
</feature>
<evidence type="ECO:0000256" key="1">
    <source>
        <dbReference type="SAM" id="SignalP"/>
    </source>
</evidence>
<proteinExistence type="evidence at transcript level"/>
<dbReference type="AlphaFoldDB" id="A0A023FCQ8"/>
<protein>
    <submittedName>
        <fullName evidence="2">Putative evasin 1</fullName>
    </submittedName>
</protein>